<sequence>MNCPPSQSLLVDQSLMRQLRLLVLLGLLLAGAAQAQSNFWRDKDGNPVAETDSMKAKDGFGGLLLATTDADWEQKWETPPETVPQFQAAGVVPYGKKVYILSFFSNPAKDDSGKVTVRCDLKIVDPNGSVTHSFEDQPCFSGRLAGKASYVYLSTRVVAFSGDTGDPAGTWLVEMTLRDTIRNTELPLRTRFQLR</sequence>
<evidence type="ECO:0000313" key="3">
    <source>
        <dbReference type="Proteomes" id="UP001189225"/>
    </source>
</evidence>
<reference evidence="2 3" key="1">
    <citation type="submission" date="2023-07" db="EMBL/GenBank/DDBJ databases">
        <authorList>
            <person name="Peeters C."/>
        </authorList>
    </citation>
    <scope>NUCLEOTIDE SEQUENCE [LARGE SCALE GENOMIC DNA]</scope>
    <source>
        <strain evidence="2 3">R-16034</strain>
    </source>
</reference>
<keyword evidence="1" id="KW-0732">Signal</keyword>
<evidence type="ECO:0000256" key="1">
    <source>
        <dbReference type="SAM" id="SignalP"/>
    </source>
</evidence>
<feature type="signal peptide" evidence="1">
    <location>
        <begin position="1"/>
        <end position="35"/>
    </location>
</feature>
<evidence type="ECO:0000313" key="2">
    <source>
        <dbReference type="EMBL" id="CAJ0738229.1"/>
    </source>
</evidence>
<name>A0AB72X2K4_9RALS</name>
<gene>
    <name evidence="2" type="ORF">R16034_01031</name>
</gene>
<accession>A0AB72X2K4</accession>
<keyword evidence="3" id="KW-1185">Reference proteome</keyword>
<comment type="caution">
    <text evidence="2">The sequence shown here is derived from an EMBL/GenBank/DDBJ whole genome shotgun (WGS) entry which is preliminary data.</text>
</comment>
<feature type="chain" id="PRO_5044503196" evidence="1">
    <location>
        <begin position="36"/>
        <end position="195"/>
    </location>
</feature>
<dbReference type="AlphaFoldDB" id="A0AB72X2K4"/>
<protein>
    <submittedName>
        <fullName evidence="2">Uncharacterized protein</fullName>
    </submittedName>
</protein>
<organism evidence="2 3">
    <name type="scientific">Ralstonia edaphi</name>
    <dbReference type="NCBI Taxonomy" id="3058599"/>
    <lineage>
        <taxon>Bacteria</taxon>
        <taxon>Pseudomonadati</taxon>
        <taxon>Pseudomonadota</taxon>
        <taxon>Betaproteobacteria</taxon>
        <taxon>Burkholderiales</taxon>
        <taxon>Burkholderiaceae</taxon>
        <taxon>Ralstonia</taxon>
    </lineage>
</organism>
<dbReference type="Proteomes" id="UP001189225">
    <property type="component" value="Unassembled WGS sequence"/>
</dbReference>
<proteinExistence type="predicted"/>
<dbReference type="EMBL" id="CATWHI010000001">
    <property type="protein sequence ID" value="CAJ0738229.1"/>
    <property type="molecule type" value="Genomic_DNA"/>
</dbReference>